<dbReference type="Gene3D" id="3.90.79.10">
    <property type="entry name" value="Nucleoside Triphosphate Pyrophosphohydrolase"/>
    <property type="match status" value="1"/>
</dbReference>
<evidence type="ECO:0000256" key="6">
    <source>
        <dbReference type="ARBA" id="ARBA00023211"/>
    </source>
</evidence>
<dbReference type="GO" id="GO:0010945">
    <property type="term" value="F:coenzyme A diphosphatase activity"/>
    <property type="evidence" value="ECO:0007669"/>
    <property type="project" value="InterPro"/>
</dbReference>
<dbReference type="AlphaFoldDB" id="A0A4R6RNS5"/>
<gene>
    <name evidence="8" type="ORF">EV672_101519</name>
</gene>
<dbReference type="SUPFAM" id="SSF55811">
    <property type="entry name" value="Nudix"/>
    <property type="match status" value="1"/>
</dbReference>
<evidence type="ECO:0000313" key="8">
    <source>
        <dbReference type="EMBL" id="TDP88373.1"/>
    </source>
</evidence>
<dbReference type="NCBIfam" id="NF007980">
    <property type="entry name" value="PRK10707.1"/>
    <property type="match status" value="1"/>
</dbReference>
<comment type="caution">
    <text evidence="8">The sequence shown here is derived from an EMBL/GenBank/DDBJ whole genome shotgun (WGS) entry which is preliminary data.</text>
</comment>
<evidence type="ECO:0000313" key="9">
    <source>
        <dbReference type="Proteomes" id="UP000294593"/>
    </source>
</evidence>
<dbReference type="CDD" id="cd03426">
    <property type="entry name" value="NUDIX_CoAse_Nudt7"/>
    <property type="match status" value="1"/>
</dbReference>
<organism evidence="8 9">
    <name type="scientific">Aquabacterium commune</name>
    <dbReference type="NCBI Taxonomy" id="70586"/>
    <lineage>
        <taxon>Bacteria</taxon>
        <taxon>Pseudomonadati</taxon>
        <taxon>Pseudomonadota</taxon>
        <taxon>Betaproteobacteria</taxon>
        <taxon>Burkholderiales</taxon>
        <taxon>Aquabacterium</taxon>
    </lineage>
</organism>
<keyword evidence="3" id="KW-0479">Metal-binding</keyword>
<dbReference type="RefSeq" id="WP_133605992.1">
    <property type="nucleotide sequence ID" value="NZ_SNXW01000001.1"/>
</dbReference>
<accession>A0A4R6RNS5</accession>
<dbReference type="Pfam" id="PF00293">
    <property type="entry name" value="NUDIX"/>
    <property type="match status" value="1"/>
</dbReference>
<dbReference type="GO" id="GO:0046872">
    <property type="term" value="F:metal ion binding"/>
    <property type="evidence" value="ECO:0007669"/>
    <property type="project" value="UniProtKB-KW"/>
</dbReference>
<evidence type="ECO:0000256" key="2">
    <source>
        <dbReference type="ARBA" id="ARBA00001946"/>
    </source>
</evidence>
<keyword evidence="5" id="KW-0460">Magnesium</keyword>
<comment type="cofactor">
    <cofactor evidence="2">
        <name>Mg(2+)</name>
        <dbReference type="ChEBI" id="CHEBI:18420"/>
    </cofactor>
</comment>
<keyword evidence="6" id="KW-0464">Manganese</keyword>
<dbReference type="EMBL" id="SNXW01000001">
    <property type="protein sequence ID" value="TDP88373.1"/>
    <property type="molecule type" value="Genomic_DNA"/>
</dbReference>
<evidence type="ECO:0000256" key="5">
    <source>
        <dbReference type="ARBA" id="ARBA00022842"/>
    </source>
</evidence>
<evidence type="ECO:0000256" key="1">
    <source>
        <dbReference type="ARBA" id="ARBA00001936"/>
    </source>
</evidence>
<dbReference type="PANTHER" id="PTHR12992:SF11">
    <property type="entry name" value="MITOCHONDRIAL COENZYME A DIPHOSPHATASE NUDT8"/>
    <property type="match status" value="1"/>
</dbReference>
<feature type="domain" description="Nudix hydrolase" evidence="7">
    <location>
        <begin position="57"/>
        <end position="194"/>
    </location>
</feature>
<keyword evidence="4" id="KW-0378">Hydrolase</keyword>
<evidence type="ECO:0000259" key="7">
    <source>
        <dbReference type="PROSITE" id="PS51462"/>
    </source>
</evidence>
<dbReference type="InterPro" id="IPR015797">
    <property type="entry name" value="NUDIX_hydrolase-like_dom_sf"/>
</dbReference>
<name>A0A4R6RNS5_9BURK</name>
<keyword evidence="9" id="KW-1185">Reference proteome</keyword>
<dbReference type="InterPro" id="IPR000086">
    <property type="entry name" value="NUDIX_hydrolase_dom"/>
</dbReference>
<dbReference type="PANTHER" id="PTHR12992">
    <property type="entry name" value="NUDIX HYDROLASE"/>
    <property type="match status" value="1"/>
</dbReference>
<sequence length="229" mass="25526">MAISIDPRAAELLGHDQHLPPVSPLHFSRDALLSRFAQPPQWQPDVDVEKWYCAPDPVHAAVLVPLVMRDRASVLLTQRTAHLRKHAGQISFPGGRMEPTDADAVAAALREAQEEVGLDPQRVEVLGSLPTYTTGTGFIVTPVVGLIVPHDHDHPWLSLQPDPGEVEEVFEVPLDFLMDPRHHQRRAFDLSGTSLEFFSMPWSSEAGKEYFIWGATAAMLRNLYRFLSA</sequence>
<protein>
    <submittedName>
        <fullName evidence="8">8-oxo-dGTP pyrophosphatase MutT (NUDIX family)</fullName>
    </submittedName>
</protein>
<dbReference type="InterPro" id="IPR045121">
    <property type="entry name" value="CoAse"/>
</dbReference>
<dbReference type="Proteomes" id="UP000294593">
    <property type="component" value="Unassembled WGS sequence"/>
</dbReference>
<evidence type="ECO:0000256" key="3">
    <source>
        <dbReference type="ARBA" id="ARBA00022723"/>
    </source>
</evidence>
<dbReference type="OrthoDB" id="9802805at2"/>
<comment type="cofactor">
    <cofactor evidence="1">
        <name>Mn(2+)</name>
        <dbReference type="ChEBI" id="CHEBI:29035"/>
    </cofactor>
</comment>
<proteinExistence type="predicted"/>
<dbReference type="PROSITE" id="PS51462">
    <property type="entry name" value="NUDIX"/>
    <property type="match status" value="1"/>
</dbReference>
<reference evidence="8 9" key="1">
    <citation type="submission" date="2019-03" db="EMBL/GenBank/DDBJ databases">
        <title>Genomic Encyclopedia of Type Strains, Phase IV (KMG-IV): sequencing the most valuable type-strain genomes for metagenomic binning, comparative biology and taxonomic classification.</title>
        <authorList>
            <person name="Goeker M."/>
        </authorList>
    </citation>
    <scope>NUCLEOTIDE SEQUENCE [LARGE SCALE GENOMIC DNA]</scope>
    <source>
        <strain evidence="8 9">DSM 11901</strain>
    </source>
</reference>
<evidence type="ECO:0000256" key="4">
    <source>
        <dbReference type="ARBA" id="ARBA00022801"/>
    </source>
</evidence>